<proteinExistence type="predicted"/>
<accession>A0A9X2LA85</accession>
<evidence type="ECO:0000313" key="2">
    <source>
        <dbReference type="Proteomes" id="UP001142610"/>
    </source>
</evidence>
<keyword evidence="2" id="KW-1185">Reference proteome</keyword>
<protein>
    <submittedName>
        <fullName evidence="1">Uncharacterized protein</fullName>
    </submittedName>
</protein>
<dbReference type="AlphaFoldDB" id="A0A9X2LA85"/>
<reference evidence="1" key="1">
    <citation type="submission" date="2022-07" db="EMBL/GenBank/DDBJ databases">
        <title>Parvularcula maris sp. nov., an algicidal bacterium isolated from seawater.</title>
        <authorList>
            <person name="Li F."/>
        </authorList>
    </citation>
    <scope>NUCLEOTIDE SEQUENCE</scope>
    <source>
        <strain evidence="1">BGMRC 0090</strain>
    </source>
</reference>
<name>A0A9X2LA85_9PROT</name>
<organism evidence="1 2">
    <name type="scientific">Parvularcula maris</name>
    <dbReference type="NCBI Taxonomy" id="2965077"/>
    <lineage>
        <taxon>Bacteria</taxon>
        <taxon>Pseudomonadati</taxon>
        <taxon>Pseudomonadota</taxon>
        <taxon>Alphaproteobacteria</taxon>
        <taxon>Parvularculales</taxon>
        <taxon>Parvularculaceae</taxon>
        <taxon>Parvularcula</taxon>
    </lineage>
</organism>
<evidence type="ECO:0000313" key="1">
    <source>
        <dbReference type="EMBL" id="MCQ8185976.1"/>
    </source>
</evidence>
<comment type="caution">
    <text evidence="1">The sequence shown here is derived from an EMBL/GenBank/DDBJ whole genome shotgun (WGS) entry which is preliminary data.</text>
</comment>
<sequence>MKDRPLQETLKLDPELGDAATKEEALAELQQLFLSARDGSNAYVGERLDELYELTERAVTLGSSYPLPLPEERPAPVRLVTELPRLLGRYGGGLLLAAMAPLVYADSVMLSIAAGVAAVLTLTTGGRPRERTRPRPKGVDAKFRSLASAADQALVSMTAQRALPPPPPGTSAVPEEDMLSFLQDAVMLEGDLAAEEAAQNAARLIERAGYRIVREPRAGQGLFEVMTDPDLQGELILKPALVHRSDPNRVVPGVLVRGRS</sequence>
<dbReference type="Proteomes" id="UP001142610">
    <property type="component" value="Unassembled WGS sequence"/>
</dbReference>
<dbReference type="RefSeq" id="WP_256619873.1">
    <property type="nucleotide sequence ID" value="NZ_JANIBC010000010.1"/>
</dbReference>
<dbReference type="EMBL" id="JANIBC010000010">
    <property type="protein sequence ID" value="MCQ8185976.1"/>
    <property type="molecule type" value="Genomic_DNA"/>
</dbReference>
<gene>
    <name evidence="1" type="ORF">NOG11_11305</name>
</gene>